<feature type="compositionally biased region" description="Basic and acidic residues" evidence="1">
    <location>
        <begin position="45"/>
        <end position="54"/>
    </location>
</feature>
<feature type="region of interest" description="Disordered" evidence="1">
    <location>
        <begin position="1"/>
        <end position="20"/>
    </location>
</feature>
<dbReference type="RefSeq" id="WP_328987761.1">
    <property type="nucleotide sequence ID" value="NZ_CP121472.1"/>
</dbReference>
<gene>
    <name evidence="3" type="ORF">Thiowin_02237</name>
</gene>
<evidence type="ECO:0000256" key="1">
    <source>
        <dbReference type="SAM" id="MobiDB-lite"/>
    </source>
</evidence>
<dbReference type="Proteomes" id="UP001432180">
    <property type="component" value="Chromosome"/>
</dbReference>
<evidence type="ECO:0008006" key="5">
    <source>
        <dbReference type="Google" id="ProtNLM"/>
    </source>
</evidence>
<sequence length="114" mass="12080">MSTTKGKAVNKSGPRAGPAIPWLAPLATIALLGIGGASWAASLADDSHTSDSRRTQSAIKSPAPKLTADQAAERAREQTGGHVVSIRQHPDGYWVRMLSARGQVREIWVPSANR</sequence>
<name>A0ABZ0S8C3_9GAMM</name>
<keyword evidence="2" id="KW-0472">Membrane</keyword>
<organism evidence="3 4">
    <name type="scientific">Thiorhodovibrio winogradskyi</name>
    <dbReference type="NCBI Taxonomy" id="77007"/>
    <lineage>
        <taxon>Bacteria</taxon>
        <taxon>Pseudomonadati</taxon>
        <taxon>Pseudomonadota</taxon>
        <taxon>Gammaproteobacteria</taxon>
        <taxon>Chromatiales</taxon>
        <taxon>Chromatiaceae</taxon>
        <taxon>Thiorhodovibrio</taxon>
    </lineage>
</organism>
<evidence type="ECO:0000313" key="4">
    <source>
        <dbReference type="Proteomes" id="UP001432180"/>
    </source>
</evidence>
<proteinExistence type="predicted"/>
<keyword evidence="2" id="KW-0812">Transmembrane</keyword>
<keyword evidence="4" id="KW-1185">Reference proteome</keyword>
<feature type="transmembrane region" description="Helical" evidence="2">
    <location>
        <begin position="20"/>
        <end position="44"/>
    </location>
</feature>
<reference evidence="3 4" key="1">
    <citation type="journal article" date="2023" name="Microorganisms">
        <title>Thiorhodovibrio frisius and Trv. litoralis spp. nov., Two Novel Members from a Clade of Fastidious Purple Sulfur Bacteria That Exhibit Unique Red-Shifted Light-Harvesting Capabilities.</title>
        <authorList>
            <person name="Methner A."/>
            <person name="Kuzyk S.B."/>
            <person name="Petersen J."/>
            <person name="Bauer S."/>
            <person name="Brinkmann H."/>
            <person name="Sichau K."/>
            <person name="Wanner G."/>
            <person name="Wolf J."/>
            <person name="Neumann-Schaal M."/>
            <person name="Henke P."/>
            <person name="Tank M."/>
            <person name="Sproer C."/>
            <person name="Bunk B."/>
            <person name="Overmann J."/>
        </authorList>
    </citation>
    <scope>NUCLEOTIDE SEQUENCE [LARGE SCALE GENOMIC DNA]</scope>
    <source>
        <strain evidence="3 4">DSM 6702</strain>
    </source>
</reference>
<accession>A0ABZ0S8C3</accession>
<protein>
    <recommendedName>
        <fullName evidence="5">PepSY domain-containing protein</fullName>
    </recommendedName>
</protein>
<keyword evidence="2" id="KW-1133">Transmembrane helix</keyword>
<dbReference type="EMBL" id="CP121472">
    <property type="protein sequence ID" value="WPL17241.1"/>
    <property type="molecule type" value="Genomic_DNA"/>
</dbReference>
<evidence type="ECO:0000256" key="2">
    <source>
        <dbReference type="SAM" id="Phobius"/>
    </source>
</evidence>
<feature type="region of interest" description="Disordered" evidence="1">
    <location>
        <begin position="44"/>
        <end position="83"/>
    </location>
</feature>
<evidence type="ECO:0000313" key="3">
    <source>
        <dbReference type="EMBL" id="WPL17241.1"/>
    </source>
</evidence>